<organism evidence="2 3">
    <name type="scientific">Ambispora leptoticha</name>
    <dbReference type="NCBI Taxonomy" id="144679"/>
    <lineage>
        <taxon>Eukaryota</taxon>
        <taxon>Fungi</taxon>
        <taxon>Fungi incertae sedis</taxon>
        <taxon>Mucoromycota</taxon>
        <taxon>Glomeromycotina</taxon>
        <taxon>Glomeromycetes</taxon>
        <taxon>Archaeosporales</taxon>
        <taxon>Ambisporaceae</taxon>
        <taxon>Ambispora</taxon>
    </lineage>
</organism>
<feature type="region of interest" description="Disordered" evidence="1">
    <location>
        <begin position="1"/>
        <end position="21"/>
    </location>
</feature>
<keyword evidence="3" id="KW-1185">Reference proteome</keyword>
<name>A0A9N8YSI7_9GLOM</name>
<evidence type="ECO:0000313" key="3">
    <source>
        <dbReference type="Proteomes" id="UP000789508"/>
    </source>
</evidence>
<comment type="caution">
    <text evidence="2">The sequence shown here is derived from an EMBL/GenBank/DDBJ whole genome shotgun (WGS) entry which is preliminary data.</text>
</comment>
<protein>
    <submittedName>
        <fullName evidence="2">3685_t:CDS:1</fullName>
    </submittedName>
</protein>
<gene>
    <name evidence="2" type="ORF">ALEPTO_LOCUS657</name>
</gene>
<reference evidence="2" key="1">
    <citation type="submission" date="2021-06" db="EMBL/GenBank/DDBJ databases">
        <authorList>
            <person name="Kallberg Y."/>
            <person name="Tangrot J."/>
            <person name="Rosling A."/>
        </authorList>
    </citation>
    <scope>NUCLEOTIDE SEQUENCE</scope>
    <source>
        <strain evidence="2">FL130A</strain>
    </source>
</reference>
<evidence type="ECO:0000256" key="1">
    <source>
        <dbReference type="SAM" id="MobiDB-lite"/>
    </source>
</evidence>
<accession>A0A9N8YSI7</accession>
<proteinExistence type="predicted"/>
<evidence type="ECO:0000313" key="2">
    <source>
        <dbReference type="EMBL" id="CAG8445638.1"/>
    </source>
</evidence>
<sequence>MNTSNQGIPLPKKHKGDGQAKVDAKLGPVKVDGSAGGGVSTSGMCAWGPWAGGCGLMKN</sequence>
<dbReference type="EMBL" id="CAJVPS010000051">
    <property type="protein sequence ID" value="CAG8445638.1"/>
    <property type="molecule type" value="Genomic_DNA"/>
</dbReference>
<dbReference type="Proteomes" id="UP000789508">
    <property type="component" value="Unassembled WGS sequence"/>
</dbReference>
<dbReference type="AlphaFoldDB" id="A0A9N8YSI7"/>